<evidence type="ECO:0000256" key="8">
    <source>
        <dbReference type="ARBA" id="ARBA00022692"/>
    </source>
</evidence>
<dbReference type="PANTHER" id="PTHR43298:SF2">
    <property type="entry name" value="FMN_FAD EXPORTER YEEO-RELATED"/>
    <property type="match status" value="1"/>
</dbReference>
<dbReference type="AlphaFoldDB" id="G9XGR8"/>
<feature type="transmembrane region" description="Helical" evidence="13">
    <location>
        <begin position="240"/>
        <end position="261"/>
    </location>
</feature>
<evidence type="ECO:0000256" key="12">
    <source>
        <dbReference type="ARBA" id="ARBA00031636"/>
    </source>
</evidence>
<evidence type="ECO:0000313" key="14">
    <source>
        <dbReference type="EMBL" id="EHL09103.1"/>
    </source>
</evidence>
<feature type="transmembrane region" description="Helical" evidence="13">
    <location>
        <begin position="98"/>
        <end position="120"/>
    </location>
</feature>
<keyword evidence="5" id="KW-0813">Transport</keyword>
<dbReference type="PATRIC" id="fig|537010.4.peg.126"/>
<sequence length="444" mass="48981">MAQTKVFTEQTPLWRQLSKLAPPVMLSLLIQSVYNIVDSFFVARHSEEGLTALSIIYPVQLLMIALATGTGVGINILVARLDGAGDVNSQNDIIKSGLLLGFFNFLFFAVIGLLCIGSYFRVSSDQPLVQEYGMQYAVYILAFSLGMFMEINCTKILQAKGNMLLPMYAQIAGATINIVLNPLLIFGGLGIQPMGIKGSAIATVTGQWCAMLIVAAGIFRHCSLNGKLRIRSCILIYKTGLATIIMQSLYTLYIVGLNLILKQFTENAVTVLGIYYKVQAFFFIPIMGLQQVILPAISFNYGAKEYSRISQTIKWSIGMSFIIALMGVVVFMTVPELLLGVFSREEAILEIGSHAFRVISLGFIPAAFSMILSVYFQGVDEGRLSIFLTVLRQVILLVPLAWLFHFRGLSFVWLTFPVTEIITALFCLGIYLKRNNIGRNMAGS</sequence>
<evidence type="ECO:0000256" key="13">
    <source>
        <dbReference type="SAM" id="Phobius"/>
    </source>
</evidence>
<gene>
    <name evidence="14" type="ORF">HMPREF0322_00134</name>
</gene>
<feature type="transmembrane region" description="Helical" evidence="13">
    <location>
        <begin position="354"/>
        <end position="374"/>
    </location>
</feature>
<reference evidence="14 15" key="1">
    <citation type="submission" date="2011-08" db="EMBL/GenBank/DDBJ databases">
        <authorList>
            <person name="Weinstock G."/>
            <person name="Sodergren E."/>
            <person name="Clifton S."/>
            <person name="Fulton L."/>
            <person name="Fulton B."/>
            <person name="Courtney L."/>
            <person name="Fronick C."/>
            <person name="Harrison M."/>
            <person name="Strong C."/>
            <person name="Farmer C."/>
            <person name="Delahaunty K."/>
            <person name="Markovic C."/>
            <person name="Hall O."/>
            <person name="Minx P."/>
            <person name="Tomlinson C."/>
            <person name="Mitreva M."/>
            <person name="Hou S."/>
            <person name="Chen J."/>
            <person name="Wollam A."/>
            <person name="Pepin K.H."/>
            <person name="Johnson M."/>
            <person name="Bhonagiri V."/>
            <person name="Zhang X."/>
            <person name="Suruliraj S."/>
            <person name="Warren W."/>
            <person name="Chinwalla A."/>
            <person name="Mardis E.R."/>
            <person name="Wilson R.K."/>
        </authorList>
    </citation>
    <scope>NUCLEOTIDE SEQUENCE [LARGE SCALE GENOMIC DNA]</scope>
    <source>
        <strain evidence="14 15">DP7</strain>
    </source>
</reference>
<organism evidence="14 15">
    <name type="scientific">Desulfitobacterium hafniense DP7</name>
    <dbReference type="NCBI Taxonomy" id="537010"/>
    <lineage>
        <taxon>Bacteria</taxon>
        <taxon>Bacillati</taxon>
        <taxon>Bacillota</taxon>
        <taxon>Clostridia</taxon>
        <taxon>Eubacteriales</taxon>
        <taxon>Desulfitobacteriaceae</taxon>
        <taxon>Desulfitobacterium</taxon>
    </lineage>
</organism>
<feature type="transmembrane region" description="Helical" evidence="13">
    <location>
        <begin position="55"/>
        <end position="78"/>
    </location>
</feature>
<dbReference type="GO" id="GO:0005886">
    <property type="term" value="C:plasma membrane"/>
    <property type="evidence" value="ECO:0007669"/>
    <property type="project" value="UniProtKB-SubCell"/>
</dbReference>
<evidence type="ECO:0000256" key="10">
    <source>
        <dbReference type="ARBA" id="ARBA00023065"/>
    </source>
</evidence>
<evidence type="ECO:0000313" key="15">
    <source>
        <dbReference type="Proteomes" id="UP000004416"/>
    </source>
</evidence>
<feature type="transmembrane region" description="Helical" evidence="13">
    <location>
        <begin position="198"/>
        <end position="219"/>
    </location>
</feature>
<dbReference type="EMBL" id="AFZX01000005">
    <property type="protein sequence ID" value="EHL09103.1"/>
    <property type="molecule type" value="Genomic_DNA"/>
</dbReference>
<protein>
    <recommendedName>
        <fullName evidence="4">Probable multidrug resistance protein NorM</fullName>
    </recommendedName>
    <alternativeName>
        <fullName evidence="12">Multidrug-efflux transporter</fullName>
    </alternativeName>
</protein>
<keyword evidence="7" id="KW-1003">Cell membrane</keyword>
<dbReference type="InterPro" id="IPR048279">
    <property type="entry name" value="MdtK-like"/>
</dbReference>
<feature type="transmembrane region" description="Helical" evidence="13">
    <location>
        <begin position="281"/>
        <end position="303"/>
    </location>
</feature>
<feature type="transmembrane region" description="Helical" evidence="13">
    <location>
        <begin position="315"/>
        <end position="334"/>
    </location>
</feature>
<evidence type="ECO:0000256" key="6">
    <source>
        <dbReference type="ARBA" id="ARBA00022449"/>
    </source>
</evidence>
<comment type="caution">
    <text evidence="14">The sequence shown here is derived from an EMBL/GenBank/DDBJ whole genome shotgun (WGS) entry which is preliminary data.</text>
</comment>
<evidence type="ECO:0000256" key="11">
    <source>
        <dbReference type="ARBA" id="ARBA00023136"/>
    </source>
</evidence>
<dbReference type="PIRSF" id="PIRSF006603">
    <property type="entry name" value="DinF"/>
    <property type="match status" value="1"/>
</dbReference>
<dbReference type="Pfam" id="PF01554">
    <property type="entry name" value="MatE"/>
    <property type="match status" value="2"/>
</dbReference>
<evidence type="ECO:0000256" key="1">
    <source>
        <dbReference type="ARBA" id="ARBA00003408"/>
    </source>
</evidence>
<evidence type="ECO:0000256" key="7">
    <source>
        <dbReference type="ARBA" id="ARBA00022475"/>
    </source>
</evidence>
<feature type="transmembrane region" description="Helical" evidence="13">
    <location>
        <begin position="411"/>
        <end position="432"/>
    </location>
</feature>
<keyword evidence="6" id="KW-0050">Antiport</keyword>
<dbReference type="GO" id="GO:0006811">
    <property type="term" value="P:monoatomic ion transport"/>
    <property type="evidence" value="ECO:0007669"/>
    <property type="project" value="UniProtKB-KW"/>
</dbReference>
<dbReference type="HOGENOM" id="CLU_012893_0_1_9"/>
<evidence type="ECO:0000256" key="2">
    <source>
        <dbReference type="ARBA" id="ARBA00004651"/>
    </source>
</evidence>
<evidence type="ECO:0000256" key="5">
    <source>
        <dbReference type="ARBA" id="ARBA00022448"/>
    </source>
</evidence>
<dbReference type="Proteomes" id="UP000004416">
    <property type="component" value="Unassembled WGS sequence"/>
</dbReference>
<keyword evidence="11 13" id="KW-0472">Membrane</keyword>
<dbReference type="GO" id="GO:0042910">
    <property type="term" value="F:xenobiotic transmembrane transporter activity"/>
    <property type="evidence" value="ECO:0007669"/>
    <property type="project" value="InterPro"/>
</dbReference>
<dbReference type="GO" id="GO:0015297">
    <property type="term" value="F:antiporter activity"/>
    <property type="evidence" value="ECO:0007669"/>
    <property type="project" value="UniProtKB-KW"/>
</dbReference>
<comment type="subcellular location">
    <subcellularLocation>
        <location evidence="2">Cell membrane</location>
        <topology evidence="2">Multi-pass membrane protein</topology>
    </subcellularLocation>
</comment>
<feature type="transmembrane region" description="Helical" evidence="13">
    <location>
        <begin position="132"/>
        <end position="151"/>
    </location>
</feature>
<feature type="transmembrane region" description="Helical" evidence="13">
    <location>
        <begin position="386"/>
        <end position="405"/>
    </location>
</feature>
<dbReference type="PANTHER" id="PTHR43298">
    <property type="entry name" value="MULTIDRUG RESISTANCE PROTEIN NORM-RELATED"/>
    <property type="match status" value="1"/>
</dbReference>
<accession>G9XGR8</accession>
<feature type="transmembrane region" description="Helical" evidence="13">
    <location>
        <begin position="20"/>
        <end position="43"/>
    </location>
</feature>
<feature type="transmembrane region" description="Helical" evidence="13">
    <location>
        <begin position="163"/>
        <end position="186"/>
    </location>
</feature>
<evidence type="ECO:0000256" key="4">
    <source>
        <dbReference type="ARBA" id="ARBA00020268"/>
    </source>
</evidence>
<comment type="function">
    <text evidence="1">Multidrug efflux pump.</text>
</comment>
<evidence type="ECO:0000256" key="3">
    <source>
        <dbReference type="ARBA" id="ARBA00010199"/>
    </source>
</evidence>
<proteinExistence type="inferred from homology"/>
<keyword evidence="8 13" id="KW-0812">Transmembrane</keyword>
<dbReference type="InterPro" id="IPR050222">
    <property type="entry name" value="MATE_MdtK"/>
</dbReference>
<evidence type="ECO:0000256" key="9">
    <source>
        <dbReference type="ARBA" id="ARBA00022989"/>
    </source>
</evidence>
<comment type="similarity">
    <text evidence="3">Belongs to the multi antimicrobial extrusion (MATE) (TC 2.A.66.1) family.</text>
</comment>
<name>G9XGR8_DESHA</name>
<dbReference type="InterPro" id="IPR002528">
    <property type="entry name" value="MATE_fam"/>
</dbReference>
<keyword evidence="9 13" id="KW-1133">Transmembrane helix</keyword>
<keyword evidence="10" id="KW-0406">Ion transport</keyword>
<dbReference type="NCBIfam" id="TIGR00797">
    <property type="entry name" value="matE"/>
    <property type="match status" value="1"/>
</dbReference>